<evidence type="ECO:0000256" key="2">
    <source>
        <dbReference type="SAM" id="SignalP"/>
    </source>
</evidence>
<dbReference type="CTD" id="6749960"/>
<accession>B3RLI8</accession>
<name>B3RLI8_TRIAD</name>
<dbReference type="AlphaFoldDB" id="B3RLI8"/>
<keyword evidence="4" id="KW-1185">Reference proteome</keyword>
<sequence length="321" mass="36125">MLTINKLLFLYLTSLLIASVLAIPLYKNDANPERATGKATSKRAAQDYSPHEAREQNETKETTISAMPKSSKNNSAIAFTFSRLDSCSMPPVDVQRICKITHPIPTLVYKYNRYFINKITAHLNMNEFESFDSLSYCNAHILELLCHAYFPKCDAASQTVEYFVSEPTCVNVLNECGGPVYQDRSDQFCQQLKQGRHSLHSCTLPKRTNIGTCTTVNYGRSIPSWFESSLQMADNSAQTIFHLLKYIIPSSQPGNTCESKIIDFICDGALFCSNDNRSALTVSSKQKCRDVIKCGSYYQQLMLKSICDSYLDENEVESLPI</sequence>
<feature type="compositionally biased region" description="Basic and acidic residues" evidence="1">
    <location>
        <begin position="49"/>
        <end position="61"/>
    </location>
</feature>
<dbReference type="GeneID" id="6749960"/>
<reference evidence="3 4" key="1">
    <citation type="journal article" date="2008" name="Nature">
        <title>The Trichoplax genome and the nature of placozoans.</title>
        <authorList>
            <person name="Srivastava M."/>
            <person name="Begovic E."/>
            <person name="Chapman J."/>
            <person name="Putnam N.H."/>
            <person name="Hellsten U."/>
            <person name="Kawashima T."/>
            <person name="Kuo A."/>
            <person name="Mitros T."/>
            <person name="Salamov A."/>
            <person name="Carpenter M.L."/>
            <person name="Signorovitch A.Y."/>
            <person name="Moreno M.A."/>
            <person name="Kamm K."/>
            <person name="Grimwood J."/>
            <person name="Schmutz J."/>
            <person name="Shapiro H."/>
            <person name="Grigoriev I.V."/>
            <person name="Buss L.W."/>
            <person name="Schierwater B."/>
            <person name="Dellaporta S.L."/>
            <person name="Rokhsar D.S."/>
        </authorList>
    </citation>
    <scope>NUCLEOTIDE SEQUENCE [LARGE SCALE GENOMIC DNA]</scope>
    <source>
        <strain evidence="3 4">Grell-BS-1999</strain>
    </source>
</reference>
<dbReference type="InterPro" id="IPR036790">
    <property type="entry name" value="Frizzled_dom_sf"/>
</dbReference>
<feature type="signal peptide" evidence="2">
    <location>
        <begin position="1"/>
        <end position="22"/>
    </location>
</feature>
<dbReference type="InParanoid" id="B3RLI8"/>
<evidence type="ECO:0000313" key="3">
    <source>
        <dbReference type="EMBL" id="EDV29544.1"/>
    </source>
</evidence>
<keyword evidence="2" id="KW-0732">Signal</keyword>
<evidence type="ECO:0008006" key="5">
    <source>
        <dbReference type="Google" id="ProtNLM"/>
    </source>
</evidence>
<evidence type="ECO:0000313" key="4">
    <source>
        <dbReference type="Proteomes" id="UP000009022"/>
    </source>
</evidence>
<feature type="region of interest" description="Disordered" evidence="1">
    <location>
        <begin position="32"/>
        <end position="67"/>
    </location>
</feature>
<dbReference type="Gene3D" id="1.10.2000.10">
    <property type="entry name" value="Frizzled cysteine-rich domain"/>
    <property type="match status" value="1"/>
</dbReference>
<dbReference type="EMBL" id="DS985241">
    <property type="protein sequence ID" value="EDV29544.1"/>
    <property type="molecule type" value="Genomic_DNA"/>
</dbReference>
<protein>
    <recommendedName>
        <fullName evidence="5">FZ domain-containing protein</fullName>
    </recommendedName>
</protein>
<evidence type="ECO:0000256" key="1">
    <source>
        <dbReference type="SAM" id="MobiDB-lite"/>
    </source>
</evidence>
<proteinExistence type="predicted"/>
<dbReference type="RefSeq" id="XP_002108746.1">
    <property type="nucleotide sequence ID" value="XM_002108710.1"/>
</dbReference>
<feature type="chain" id="PRO_5002796749" description="FZ domain-containing protein" evidence="2">
    <location>
        <begin position="23"/>
        <end position="321"/>
    </location>
</feature>
<dbReference type="Proteomes" id="UP000009022">
    <property type="component" value="Unassembled WGS sequence"/>
</dbReference>
<organism evidence="3 4">
    <name type="scientific">Trichoplax adhaerens</name>
    <name type="common">Trichoplax reptans</name>
    <dbReference type="NCBI Taxonomy" id="10228"/>
    <lineage>
        <taxon>Eukaryota</taxon>
        <taxon>Metazoa</taxon>
        <taxon>Placozoa</taxon>
        <taxon>Uniplacotomia</taxon>
        <taxon>Trichoplacea</taxon>
        <taxon>Trichoplacidae</taxon>
        <taxon>Trichoplax</taxon>
    </lineage>
</organism>
<dbReference type="SUPFAM" id="SSF63501">
    <property type="entry name" value="Frizzled cysteine-rich domain"/>
    <property type="match status" value="1"/>
</dbReference>
<gene>
    <name evidence="3" type="ORF">TRIADDRAFT_52017</name>
</gene>
<dbReference type="PhylomeDB" id="B3RLI8"/>
<dbReference type="KEGG" id="tad:TRIADDRAFT_52017"/>
<dbReference type="HOGENOM" id="CLU_866954_0_0_1"/>